<dbReference type="Pfam" id="PF03388">
    <property type="entry name" value="Lectin_leg-like"/>
    <property type="match status" value="1"/>
</dbReference>
<feature type="coiled-coil region" evidence="6">
    <location>
        <begin position="369"/>
        <end position="399"/>
    </location>
</feature>
<dbReference type="GO" id="GO:0005793">
    <property type="term" value="C:endoplasmic reticulum-Golgi intermediate compartment"/>
    <property type="evidence" value="ECO:0007669"/>
    <property type="project" value="TreeGrafter"/>
</dbReference>
<feature type="transmembrane region" description="Helical" evidence="7">
    <location>
        <begin position="26"/>
        <end position="45"/>
    </location>
</feature>
<evidence type="ECO:0000313" key="9">
    <source>
        <dbReference type="EMBL" id="GMM48596.1"/>
    </source>
</evidence>
<organism evidence="9 10">
    <name type="scientific">Pichia kluyveri</name>
    <name type="common">Yeast</name>
    <dbReference type="NCBI Taxonomy" id="36015"/>
    <lineage>
        <taxon>Eukaryota</taxon>
        <taxon>Fungi</taxon>
        <taxon>Dikarya</taxon>
        <taxon>Ascomycota</taxon>
        <taxon>Saccharomycotina</taxon>
        <taxon>Pichiomycetes</taxon>
        <taxon>Pichiales</taxon>
        <taxon>Pichiaceae</taxon>
        <taxon>Pichia</taxon>
    </lineage>
</organism>
<comment type="caution">
    <text evidence="9">The sequence shown here is derived from an EMBL/GenBank/DDBJ whole genome shotgun (WGS) entry which is preliminary data.</text>
</comment>
<keyword evidence="5 7" id="KW-0472">Membrane</keyword>
<dbReference type="GO" id="GO:0005789">
    <property type="term" value="C:endoplasmic reticulum membrane"/>
    <property type="evidence" value="ECO:0007669"/>
    <property type="project" value="TreeGrafter"/>
</dbReference>
<dbReference type="GO" id="GO:0000139">
    <property type="term" value="C:Golgi membrane"/>
    <property type="evidence" value="ECO:0007669"/>
    <property type="project" value="TreeGrafter"/>
</dbReference>
<evidence type="ECO:0000313" key="10">
    <source>
        <dbReference type="Proteomes" id="UP001378960"/>
    </source>
</evidence>
<dbReference type="PANTHER" id="PTHR12223:SF45">
    <property type="entry name" value="RE50040P"/>
    <property type="match status" value="1"/>
</dbReference>
<dbReference type="SUPFAM" id="SSF49899">
    <property type="entry name" value="Concanavalin A-like lectins/glucanases"/>
    <property type="match status" value="1"/>
</dbReference>
<feature type="transmembrane region" description="Helical" evidence="7">
    <location>
        <begin position="421"/>
        <end position="442"/>
    </location>
</feature>
<feature type="domain" description="L-type lectin-like" evidence="8">
    <location>
        <begin position="89"/>
        <end position="334"/>
    </location>
</feature>
<gene>
    <name evidence="9" type="ORF">DAPK24_051940</name>
</gene>
<keyword evidence="10" id="KW-1185">Reference proteome</keyword>
<dbReference type="GO" id="GO:0006888">
    <property type="term" value="P:endoplasmic reticulum to Golgi vesicle-mediated transport"/>
    <property type="evidence" value="ECO:0007669"/>
    <property type="project" value="TreeGrafter"/>
</dbReference>
<name>A0AAV5RDC3_PICKL</name>
<dbReference type="GO" id="GO:0005537">
    <property type="term" value="F:D-mannose binding"/>
    <property type="evidence" value="ECO:0007669"/>
    <property type="project" value="TreeGrafter"/>
</dbReference>
<dbReference type="PANTHER" id="PTHR12223">
    <property type="entry name" value="VESICULAR MANNOSE-BINDING LECTIN"/>
    <property type="match status" value="1"/>
</dbReference>
<accession>A0AAV5RDC3</accession>
<keyword evidence="3" id="KW-0732">Signal</keyword>
<protein>
    <recommendedName>
        <fullName evidence="8">L-type lectin-like domain-containing protein</fullName>
    </recommendedName>
</protein>
<dbReference type="AlphaFoldDB" id="A0AAV5RDC3"/>
<evidence type="ECO:0000256" key="4">
    <source>
        <dbReference type="ARBA" id="ARBA00022989"/>
    </source>
</evidence>
<dbReference type="GO" id="GO:0030134">
    <property type="term" value="C:COPII-coated ER to Golgi transport vesicle"/>
    <property type="evidence" value="ECO:0007669"/>
    <property type="project" value="TreeGrafter"/>
</dbReference>
<evidence type="ECO:0000256" key="1">
    <source>
        <dbReference type="ARBA" id="ARBA00004479"/>
    </source>
</evidence>
<sequence length="455" mass="52306">MEYQTGGTPSFLHKLRRIYSRLTPKGKIVFGVIGLIVFYFLLPSWSSSSSKNVIDISDDNSVSNNNDITRISSNEFHTLSDLLNNSPQVSKVNLNYLSLPPFLDSSNKFPHYKNGGNMLLSRNSDYVRLTKDIPRQNGNLFSHSTISTEDLSAIEIEVDFKIHGEQLKSSMIGDGMAIWLTTEQLKSGDVFGMQSDFNGLGFFLDTYKNYNGKRNRHAFPYLSIQRNKGIFNYYEKLKDGLETQLGGCALHRIYNTDKSNNPSKLKITYIRQANILEIIADVEGTDDWRTCFRKENVEVDELFPIGRPLYLGVSAETGELHHNVDLYSINVKTFRNKDGTEISEIDSLGQGIEVYDTDEYINNYDNNDNNGMVNRRRQARKSLNRLRRQEKKLKEADKAKYNSEHGFVGWFFGLVWKFIKMIFYLVLILLACYAVVIGYRVYKQKQRKNNRNGLL</sequence>
<dbReference type="EMBL" id="BTGB01000009">
    <property type="protein sequence ID" value="GMM48596.1"/>
    <property type="molecule type" value="Genomic_DNA"/>
</dbReference>
<dbReference type="InterPro" id="IPR013320">
    <property type="entry name" value="ConA-like_dom_sf"/>
</dbReference>
<dbReference type="InterPro" id="IPR051136">
    <property type="entry name" value="Intracellular_Lectin-GPT"/>
</dbReference>
<dbReference type="PROSITE" id="PS51328">
    <property type="entry name" value="L_LECTIN_LIKE"/>
    <property type="match status" value="1"/>
</dbReference>
<keyword evidence="4 7" id="KW-1133">Transmembrane helix</keyword>
<evidence type="ECO:0000256" key="7">
    <source>
        <dbReference type="SAM" id="Phobius"/>
    </source>
</evidence>
<keyword evidence="6" id="KW-0175">Coiled coil</keyword>
<keyword evidence="2 7" id="KW-0812">Transmembrane</keyword>
<reference evidence="9 10" key="1">
    <citation type="journal article" date="2023" name="Elife">
        <title>Identification of key yeast species and microbe-microbe interactions impacting larval growth of Drosophila in the wild.</title>
        <authorList>
            <person name="Mure A."/>
            <person name="Sugiura Y."/>
            <person name="Maeda R."/>
            <person name="Honda K."/>
            <person name="Sakurai N."/>
            <person name="Takahashi Y."/>
            <person name="Watada M."/>
            <person name="Katoh T."/>
            <person name="Gotoh A."/>
            <person name="Gotoh Y."/>
            <person name="Taniguchi I."/>
            <person name="Nakamura K."/>
            <person name="Hayashi T."/>
            <person name="Katayama T."/>
            <person name="Uemura T."/>
            <person name="Hattori Y."/>
        </authorList>
    </citation>
    <scope>NUCLEOTIDE SEQUENCE [LARGE SCALE GENOMIC DNA]</scope>
    <source>
        <strain evidence="9 10">PK-24</strain>
    </source>
</reference>
<proteinExistence type="predicted"/>
<dbReference type="CDD" id="cd07308">
    <property type="entry name" value="lectin_leg-like"/>
    <property type="match status" value="1"/>
</dbReference>
<comment type="subcellular location">
    <subcellularLocation>
        <location evidence="1">Membrane</location>
        <topology evidence="1">Single-pass type I membrane protein</topology>
    </subcellularLocation>
</comment>
<evidence type="ECO:0000256" key="2">
    <source>
        <dbReference type="ARBA" id="ARBA00022692"/>
    </source>
</evidence>
<evidence type="ECO:0000259" key="8">
    <source>
        <dbReference type="PROSITE" id="PS51328"/>
    </source>
</evidence>
<evidence type="ECO:0000256" key="6">
    <source>
        <dbReference type="SAM" id="Coils"/>
    </source>
</evidence>
<dbReference type="Proteomes" id="UP001378960">
    <property type="component" value="Unassembled WGS sequence"/>
</dbReference>
<evidence type="ECO:0000256" key="3">
    <source>
        <dbReference type="ARBA" id="ARBA00022729"/>
    </source>
</evidence>
<dbReference type="InterPro" id="IPR005052">
    <property type="entry name" value="Lectin_leg"/>
</dbReference>
<dbReference type="Gene3D" id="2.60.120.200">
    <property type="match status" value="1"/>
</dbReference>
<evidence type="ECO:0000256" key="5">
    <source>
        <dbReference type="ARBA" id="ARBA00023136"/>
    </source>
</evidence>